<reference evidence="2 3" key="1">
    <citation type="submission" date="2021-06" db="EMBL/GenBank/DDBJ databases">
        <title>Caerostris extrusa draft genome.</title>
        <authorList>
            <person name="Kono N."/>
            <person name="Arakawa K."/>
        </authorList>
    </citation>
    <scope>NUCLEOTIDE SEQUENCE [LARGE SCALE GENOMIC DNA]</scope>
</reference>
<name>A0AAV4TVY6_CAEEX</name>
<feature type="region of interest" description="Disordered" evidence="1">
    <location>
        <begin position="1"/>
        <end position="20"/>
    </location>
</feature>
<dbReference type="Proteomes" id="UP001054945">
    <property type="component" value="Unassembled WGS sequence"/>
</dbReference>
<dbReference type="AlphaFoldDB" id="A0AAV4TVY6"/>
<keyword evidence="3" id="KW-1185">Reference proteome</keyword>
<sequence length="252" mass="28622">MERKIKELQNQKKGPGRAGKSLWSCPIKLCMYHHNSKKSKLIDDNQYQFPAKRHTATKQYVAQEERHANNLPVNSNRYSQLNNEEILNENNTAPITPRIPTIMEKIVNPTCINCNLTGHTAAWRQCPKYPKARTPPQNPLNPNNIIRPQTNVNYAQVTQNFSYASALSTNIAPIQTNVNPTINPNLIQQSPFFNNDELHKTLYILKEIVNLFTSTTSIDSVFTKLSEAKAPEDKFFVLLNGLAKSNPNQNQP</sequence>
<accession>A0AAV4TVY6</accession>
<organism evidence="2 3">
    <name type="scientific">Caerostris extrusa</name>
    <name type="common">Bark spider</name>
    <name type="synonym">Caerostris bankana</name>
    <dbReference type="NCBI Taxonomy" id="172846"/>
    <lineage>
        <taxon>Eukaryota</taxon>
        <taxon>Metazoa</taxon>
        <taxon>Ecdysozoa</taxon>
        <taxon>Arthropoda</taxon>
        <taxon>Chelicerata</taxon>
        <taxon>Arachnida</taxon>
        <taxon>Araneae</taxon>
        <taxon>Araneomorphae</taxon>
        <taxon>Entelegynae</taxon>
        <taxon>Araneoidea</taxon>
        <taxon>Araneidae</taxon>
        <taxon>Caerostris</taxon>
    </lineage>
</organism>
<gene>
    <name evidence="2" type="ORF">CEXT_149161</name>
</gene>
<protein>
    <submittedName>
        <fullName evidence="2">Uncharacterized protein</fullName>
    </submittedName>
</protein>
<feature type="compositionally biased region" description="Basic and acidic residues" evidence="1">
    <location>
        <begin position="1"/>
        <end position="10"/>
    </location>
</feature>
<dbReference type="EMBL" id="BPLR01011789">
    <property type="protein sequence ID" value="GIY49032.1"/>
    <property type="molecule type" value="Genomic_DNA"/>
</dbReference>
<proteinExistence type="predicted"/>
<evidence type="ECO:0000256" key="1">
    <source>
        <dbReference type="SAM" id="MobiDB-lite"/>
    </source>
</evidence>
<evidence type="ECO:0000313" key="2">
    <source>
        <dbReference type="EMBL" id="GIY49032.1"/>
    </source>
</evidence>
<comment type="caution">
    <text evidence="2">The sequence shown here is derived from an EMBL/GenBank/DDBJ whole genome shotgun (WGS) entry which is preliminary data.</text>
</comment>
<evidence type="ECO:0000313" key="3">
    <source>
        <dbReference type="Proteomes" id="UP001054945"/>
    </source>
</evidence>